<sequence length="159" mass="17982">MLDPESDTHLYLQISETIRARIVQELSPGDPVVSEAQIQLEFGVARTTARRAIRVLRDEGLVHTVQGEGTFVGALDQAPRTPRKAPLYQHIAREVSDQIKAGEFRPRRPIPGEAAMVQRYAVARETVRRALALLREQGWIYTVPQRGSYVSPEERWPTD</sequence>
<dbReference type="PRINTS" id="PR00035">
    <property type="entry name" value="HTHGNTR"/>
</dbReference>
<dbReference type="Pfam" id="PF00392">
    <property type="entry name" value="GntR"/>
    <property type="match status" value="2"/>
</dbReference>
<accession>A0A917Z8Q6</accession>
<dbReference type="Gene3D" id="1.10.10.10">
    <property type="entry name" value="Winged helix-like DNA-binding domain superfamily/Winged helix DNA-binding domain"/>
    <property type="match status" value="2"/>
</dbReference>
<reference evidence="5" key="1">
    <citation type="journal article" date="2014" name="Int. J. Syst. Evol. Microbiol.">
        <title>Complete genome sequence of Corynebacterium casei LMG S-19264T (=DSM 44701T), isolated from a smear-ripened cheese.</title>
        <authorList>
            <consortium name="US DOE Joint Genome Institute (JGI-PGF)"/>
            <person name="Walter F."/>
            <person name="Albersmeier A."/>
            <person name="Kalinowski J."/>
            <person name="Ruckert C."/>
        </authorList>
    </citation>
    <scope>NUCLEOTIDE SEQUENCE</scope>
    <source>
        <strain evidence="5">CGMCC 4.7368</strain>
    </source>
</reference>
<dbReference type="EMBL" id="BMNH01000021">
    <property type="protein sequence ID" value="GGO77128.1"/>
    <property type="molecule type" value="Genomic_DNA"/>
</dbReference>
<evidence type="ECO:0000313" key="5">
    <source>
        <dbReference type="EMBL" id="GGO77128.1"/>
    </source>
</evidence>
<keyword evidence="1" id="KW-0805">Transcription regulation</keyword>
<name>A0A917Z8Q6_9ACTN</name>
<dbReference type="InterPro" id="IPR050679">
    <property type="entry name" value="Bact_HTH_transcr_reg"/>
</dbReference>
<feature type="domain" description="HTH gntR-type" evidence="4">
    <location>
        <begin position="85"/>
        <end position="153"/>
    </location>
</feature>
<evidence type="ECO:0000256" key="3">
    <source>
        <dbReference type="ARBA" id="ARBA00023163"/>
    </source>
</evidence>
<dbReference type="GO" id="GO:0003677">
    <property type="term" value="F:DNA binding"/>
    <property type="evidence" value="ECO:0007669"/>
    <property type="project" value="UniProtKB-KW"/>
</dbReference>
<reference evidence="5" key="2">
    <citation type="submission" date="2020-09" db="EMBL/GenBank/DDBJ databases">
        <authorList>
            <person name="Sun Q."/>
            <person name="Zhou Y."/>
        </authorList>
    </citation>
    <scope>NUCLEOTIDE SEQUENCE</scope>
    <source>
        <strain evidence="5">CGMCC 4.7368</strain>
    </source>
</reference>
<dbReference type="GO" id="GO:0003700">
    <property type="term" value="F:DNA-binding transcription factor activity"/>
    <property type="evidence" value="ECO:0007669"/>
    <property type="project" value="InterPro"/>
</dbReference>
<keyword evidence="6" id="KW-1185">Reference proteome</keyword>
<evidence type="ECO:0000256" key="1">
    <source>
        <dbReference type="ARBA" id="ARBA00023015"/>
    </source>
</evidence>
<dbReference type="RefSeq" id="WP_189127181.1">
    <property type="nucleotide sequence ID" value="NZ_BMNH01000021.1"/>
</dbReference>
<gene>
    <name evidence="5" type="ORF">GCM10012289_56080</name>
</gene>
<keyword evidence="2" id="KW-0238">DNA-binding</keyword>
<dbReference type="InterPro" id="IPR036390">
    <property type="entry name" value="WH_DNA-bd_sf"/>
</dbReference>
<comment type="caution">
    <text evidence="5">The sequence shown here is derived from an EMBL/GenBank/DDBJ whole genome shotgun (WGS) entry which is preliminary data.</text>
</comment>
<evidence type="ECO:0000256" key="2">
    <source>
        <dbReference type="ARBA" id="ARBA00023125"/>
    </source>
</evidence>
<organism evidence="5 6">
    <name type="scientific">Nonomuraea cavernae</name>
    <dbReference type="NCBI Taxonomy" id="2045107"/>
    <lineage>
        <taxon>Bacteria</taxon>
        <taxon>Bacillati</taxon>
        <taxon>Actinomycetota</taxon>
        <taxon>Actinomycetes</taxon>
        <taxon>Streptosporangiales</taxon>
        <taxon>Streptosporangiaceae</taxon>
        <taxon>Nonomuraea</taxon>
    </lineage>
</organism>
<dbReference type="PROSITE" id="PS50949">
    <property type="entry name" value="HTH_GNTR"/>
    <property type="match status" value="2"/>
</dbReference>
<dbReference type="InterPro" id="IPR036388">
    <property type="entry name" value="WH-like_DNA-bd_sf"/>
</dbReference>
<dbReference type="SUPFAM" id="SSF46785">
    <property type="entry name" value="Winged helix' DNA-binding domain"/>
    <property type="match status" value="2"/>
</dbReference>
<protein>
    <recommendedName>
        <fullName evidence="4">HTH gntR-type domain-containing protein</fullName>
    </recommendedName>
</protein>
<proteinExistence type="predicted"/>
<keyword evidence="3" id="KW-0804">Transcription</keyword>
<feature type="domain" description="HTH gntR-type" evidence="4">
    <location>
        <begin position="8"/>
        <end position="75"/>
    </location>
</feature>
<dbReference type="PANTHER" id="PTHR44846">
    <property type="entry name" value="MANNOSYL-D-GLYCERATE TRANSPORT/METABOLISM SYSTEM REPRESSOR MNGR-RELATED"/>
    <property type="match status" value="1"/>
</dbReference>
<evidence type="ECO:0000259" key="4">
    <source>
        <dbReference type="PROSITE" id="PS50949"/>
    </source>
</evidence>
<dbReference type="InterPro" id="IPR000524">
    <property type="entry name" value="Tscrpt_reg_HTH_GntR"/>
</dbReference>
<evidence type="ECO:0000313" key="6">
    <source>
        <dbReference type="Proteomes" id="UP000646523"/>
    </source>
</evidence>
<dbReference type="Proteomes" id="UP000646523">
    <property type="component" value="Unassembled WGS sequence"/>
</dbReference>
<dbReference type="SMART" id="SM00345">
    <property type="entry name" value="HTH_GNTR"/>
    <property type="match status" value="2"/>
</dbReference>
<dbReference type="CDD" id="cd07377">
    <property type="entry name" value="WHTH_GntR"/>
    <property type="match status" value="2"/>
</dbReference>
<dbReference type="AlphaFoldDB" id="A0A917Z8Q6"/>